<reference evidence="3" key="1">
    <citation type="submission" date="2017-06" db="EMBL/GenBank/DDBJ databases">
        <title>Genome analysis of Fimbriiglobus ruber SP5, the first member of the order Planctomycetales with confirmed chitinolytic capability.</title>
        <authorList>
            <person name="Ravin N.V."/>
            <person name="Rakitin A.L."/>
            <person name="Ivanova A.A."/>
            <person name="Beletsky A.V."/>
            <person name="Kulichevskaya I.S."/>
            <person name="Mardanov A.V."/>
            <person name="Dedysh S.N."/>
        </authorList>
    </citation>
    <scope>NUCLEOTIDE SEQUENCE [LARGE SCALE GENOMIC DNA]</scope>
    <source>
        <strain evidence="3">SP5</strain>
    </source>
</reference>
<protein>
    <submittedName>
        <fullName evidence="2">Uncharacterized protein</fullName>
    </submittedName>
</protein>
<proteinExistence type="predicted"/>
<accession>A0A225DUN6</accession>
<feature type="transmembrane region" description="Helical" evidence="1">
    <location>
        <begin position="106"/>
        <end position="128"/>
    </location>
</feature>
<evidence type="ECO:0000313" key="2">
    <source>
        <dbReference type="EMBL" id="OWK40849.1"/>
    </source>
</evidence>
<keyword evidence="1" id="KW-0812">Transmembrane</keyword>
<feature type="transmembrane region" description="Helical" evidence="1">
    <location>
        <begin position="47"/>
        <end position="68"/>
    </location>
</feature>
<evidence type="ECO:0000256" key="1">
    <source>
        <dbReference type="SAM" id="Phobius"/>
    </source>
</evidence>
<gene>
    <name evidence="2" type="ORF">FRUB_04741</name>
</gene>
<keyword evidence="1" id="KW-0472">Membrane</keyword>
<dbReference type="Proteomes" id="UP000214646">
    <property type="component" value="Unassembled WGS sequence"/>
</dbReference>
<name>A0A225DUN6_9BACT</name>
<evidence type="ECO:0000313" key="3">
    <source>
        <dbReference type="Proteomes" id="UP000214646"/>
    </source>
</evidence>
<organism evidence="2 3">
    <name type="scientific">Fimbriiglobus ruber</name>
    <dbReference type="NCBI Taxonomy" id="1908690"/>
    <lineage>
        <taxon>Bacteria</taxon>
        <taxon>Pseudomonadati</taxon>
        <taxon>Planctomycetota</taxon>
        <taxon>Planctomycetia</taxon>
        <taxon>Gemmatales</taxon>
        <taxon>Gemmataceae</taxon>
        <taxon>Fimbriiglobus</taxon>
    </lineage>
</organism>
<keyword evidence="3" id="KW-1185">Reference proteome</keyword>
<feature type="transmembrane region" description="Helical" evidence="1">
    <location>
        <begin position="148"/>
        <end position="172"/>
    </location>
</feature>
<feature type="transmembrane region" description="Helical" evidence="1">
    <location>
        <begin position="17"/>
        <end position="40"/>
    </location>
</feature>
<comment type="caution">
    <text evidence="2">The sequence shown here is derived from an EMBL/GenBank/DDBJ whole genome shotgun (WGS) entry which is preliminary data.</text>
</comment>
<dbReference type="AlphaFoldDB" id="A0A225DUN6"/>
<sequence length="185" mass="19604">MEPEDRPPPDEFPATPLVVLAALVFLAGAAGMAISFAFLPSDNHLDVIAGAVGFLAGVILVAAGLLSLAVQSQSPSTSQAAIHAAGCLTGFLPPAFAALTWPTLYLISIFAVLLMPLVLIACITWSWYQSRSVAGHLAALTGWRWVRLIRAAVFVAQSAAVLGTWPLFGYFLRMLESMGHKIGWS</sequence>
<feature type="transmembrane region" description="Helical" evidence="1">
    <location>
        <begin position="80"/>
        <end position="99"/>
    </location>
</feature>
<dbReference type="EMBL" id="NIDE01000007">
    <property type="protein sequence ID" value="OWK40849.1"/>
    <property type="molecule type" value="Genomic_DNA"/>
</dbReference>
<dbReference type="RefSeq" id="WP_088255818.1">
    <property type="nucleotide sequence ID" value="NZ_NIDE01000007.1"/>
</dbReference>
<keyword evidence="1" id="KW-1133">Transmembrane helix</keyword>